<dbReference type="InterPro" id="IPR028098">
    <property type="entry name" value="Glyco_trans_4-like_N"/>
</dbReference>
<reference evidence="2 3" key="1">
    <citation type="submission" date="2018-12" db="EMBL/GenBank/DDBJ databases">
        <title>Sequencing of bacterial isolates from soil warming experiment in Harvard Forest, Massachusetts, USA.</title>
        <authorList>
            <person name="Deangelis K."/>
        </authorList>
    </citation>
    <scope>NUCLEOTIDE SEQUENCE [LARGE SCALE GENOMIC DNA]</scope>
    <source>
        <strain evidence="2 3">EB153</strain>
    </source>
</reference>
<evidence type="ECO:0000313" key="3">
    <source>
        <dbReference type="Proteomes" id="UP000269669"/>
    </source>
</evidence>
<keyword evidence="3" id="KW-1185">Reference proteome</keyword>
<name>A0A3R9NUY0_9BACT</name>
<dbReference type="Gene3D" id="3.40.50.2000">
    <property type="entry name" value="Glycogen Phosphorylase B"/>
    <property type="match status" value="2"/>
</dbReference>
<dbReference type="Pfam" id="PF13579">
    <property type="entry name" value="Glyco_trans_4_4"/>
    <property type="match status" value="1"/>
</dbReference>
<dbReference type="CDD" id="cd03794">
    <property type="entry name" value="GT4_WbuB-like"/>
    <property type="match status" value="1"/>
</dbReference>
<feature type="domain" description="Glycosyltransferase subfamily 4-like N-terminal" evidence="1">
    <location>
        <begin position="22"/>
        <end position="192"/>
    </location>
</feature>
<dbReference type="AlphaFoldDB" id="A0A3R9NUY0"/>
<dbReference type="OrthoDB" id="9813214at2"/>
<dbReference type="RefSeq" id="WP_125485871.1">
    <property type="nucleotide sequence ID" value="NZ_RSDW01000001.1"/>
</dbReference>
<proteinExistence type="predicted"/>
<keyword evidence="2" id="KW-0808">Transferase</keyword>
<evidence type="ECO:0000259" key="1">
    <source>
        <dbReference type="Pfam" id="PF13579"/>
    </source>
</evidence>
<protein>
    <submittedName>
        <fullName evidence="2">Glycosyltransferase involved in cell wall biosynthesis</fullName>
    </submittedName>
</protein>
<evidence type="ECO:0000313" key="2">
    <source>
        <dbReference type="EMBL" id="RSL17377.1"/>
    </source>
</evidence>
<organism evidence="2 3">
    <name type="scientific">Edaphobacter aggregans</name>
    <dbReference type="NCBI Taxonomy" id="570835"/>
    <lineage>
        <taxon>Bacteria</taxon>
        <taxon>Pseudomonadati</taxon>
        <taxon>Acidobacteriota</taxon>
        <taxon>Terriglobia</taxon>
        <taxon>Terriglobales</taxon>
        <taxon>Acidobacteriaceae</taxon>
        <taxon>Edaphobacter</taxon>
    </lineage>
</organism>
<gene>
    <name evidence="2" type="ORF">EDE15_2909</name>
</gene>
<dbReference type="PANTHER" id="PTHR45947">
    <property type="entry name" value="SULFOQUINOVOSYL TRANSFERASE SQD2"/>
    <property type="match status" value="1"/>
</dbReference>
<comment type="caution">
    <text evidence="2">The sequence shown here is derived from an EMBL/GenBank/DDBJ whole genome shotgun (WGS) entry which is preliminary data.</text>
</comment>
<dbReference type="EMBL" id="RSDW01000001">
    <property type="protein sequence ID" value="RSL17377.1"/>
    <property type="molecule type" value="Genomic_DNA"/>
</dbReference>
<accession>A0A3R9NUY0</accession>
<dbReference type="PANTHER" id="PTHR45947:SF3">
    <property type="entry name" value="SULFOQUINOVOSYL TRANSFERASE SQD2"/>
    <property type="match status" value="1"/>
</dbReference>
<dbReference type="Proteomes" id="UP000269669">
    <property type="component" value="Unassembled WGS sequence"/>
</dbReference>
<dbReference type="InterPro" id="IPR050194">
    <property type="entry name" value="Glycosyltransferase_grp1"/>
</dbReference>
<dbReference type="GO" id="GO:0016758">
    <property type="term" value="F:hexosyltransferase activity"/>
    <property type="evidence" value="ECO:0007669"/>
    <property type="project" value="TreeGrafter"/>
</dbReference>
<dbReference type="SUPFAM" id="SSF53756">
    <property type="entry name" value="UDP-Glycosyltransferase/glycogen phosphorylase"/>
    <property type="match status" value="1"/>
</dbReference>
<dbReference type="Pfam" id="PF13692">
    <property type="entry name" value="Glyco_trans_1_4"/>
    <property type="match status" value="1"/>
</dbReference>
<sequence>MRKKVAIAVCIVVENLPVPLDRRVWKEACALRDAGYRVSVICPKGKGFTAGYETLDGIEIYRHRVWEASGVLGYLVEYSVALTAELLLALKVFSRTRFRILQACNPPDTIFLIGLLLKPLGVRFIFDQHDLGPELFEAKFGKHSGLLYRLARLFELCSFRVASTCIATNESFRDIAITRGGKRPENVFIVRNCPDIATFRRLQPRNGNTFGRSLLVVYVGFMGTQDGLDLLLESIEHIVKCENRQDTHFLLVGGGPILPELQEVIAKKHLDAFVTLTGQVSHAEVVTYLSQADLGVATDPKNAMNDNSTMIKIFEYMAFNLPVVLFDLKEGRRIADSAALYAIPNDPIDFAKQIGRLLDSGELRQELGQRGRRRIEEKLNWETEKVSLLRAYETALQFTHILRVQENQIR</sequence>